<keyword evidence="7" id="KW-0862">Zinc</keyword>
<dbReference type="FunFam" id="3.30.160.60:FF:000045">
    <property type="entry name" value="ZFP69 zinc finger protein B"/>
    <property type="match status" value="1"/>
</dbReference>
<feature type="domain" description="KRAB" evidence="15">
    <location>
        <begin position="1"/>
        <end position="79"/>
    </location>
</feature>
<organism evidence="16 17">
    <name type="scientific">Tupaia chinensis</name>
    <name type="common">Chinese tree shrew</name>
    <name type="synonym">Tupaia belangeri chinensis</name>
    <dbReference type="NCBI Taxonomy" id="246437"/>
    <lineage>
        <taxon>Eukaryota</taxon>
        <taxon>Metazoa</taxon>
        <taxon>Chordata</taxon>
        <taxon>Craniata</taxon>
        <taxon>Vertebrata</taxon>
        <taxon>Euteleostomi</taxon>
        <taxon>Mammalia</taxon>
        <taxon>Eutheria</taxon>
        <taxon>Euarchontoglires</taxon>
        <taxon>Scandentia</taxon>
        <taxon>Tupaiidae</taxon>
        <taxon>Tupaia</taxon>
    </lineage>
</organism>
<dbReference type="GO" id="GO:0008270">
    <property type="term" value="F:zinc ion binding"/>
    <property type="evidence" value="ECO:0007669"/>
    <property type="project" value="UniProtKB-KW"/>
</dbReference>
<dbReference type="AlphaFoldDB" id="L8Y4X2"/>
<dbReference type="eggNOG" id="KOG1721">
    <property type="taxonomic scope" value="Eukaryota"/>
</dbReference>
<keyword evidence="6 12" id="KW-0863">Zinc-finger</keyword>
<dbReference type="FunFam" id="3.30.160.60:FF:002343">
    <property type="entry name" value="Zinc finger protein 33A"/>
    <property type="match status" value="2"/>
</dbReference>
<dbReference type="SUPFAM" id="SSF109640">
    <property type="entry name" value="KRAB domain (Kruppel-associated box)"/>
    <property type="match status" value="1"/>
</dbReference>
<dbReference type="FunFam" id="3.30.160.60:FF:000360">
    <property type="entry name" value="zinc finger protein 572"/>
    <property type="match status" value="1"/>
</dbReference>
<dbReference type="PROSITE" id="PS50157">
    <property type="entry name" value="ZINC_FINGER_C2H2_2"/>
    <property type="match status" value="7"/>
</dbReference>
<keyword evidence="11" id="KW-0539">Nucleus</keyword>
<evidence type="ECO:0000313" key="17">
    <source>
        <dbReference type="Proteomes" id="UP000011518"/>
    </source>
</evidence>
<evidence type="ECO:0000256" key="7">
    <source>
        <dbReference type="ARBA" id="ARBA00022833"/>
    </source>
</evidence>
<evidence type="ECO:0000256" key="9">
    <source>
        <dbReference type="ARBA" id="ARBA00023125"/>
    </source>
</evidence>
<dbReference type="InterPro" id="IPR013087">
    <property type="entry name" value="Znf_C2H2_type"/>
</dbReference>
<feature type="compositionally biased region" description="Polar residues" evidence="13">
    <location>
        <begin position="65"/>
        <end position="75"/>
    </location>
</feature>
<comment type="function">
    <text evidence="1">May be involved in transcriptional regulation.</text>
</comment>
<dbReference type="CDD" id="cd07765">
    <property type="entry name" value="KRAB_A-box"/>
    <property type="match status" value="1"/>
</dbReference>
<dbReference type="InParanoid" id="L8Y4X2"/>
<evidence type="ECO:0000259" key="14">
    <source>
        <dbReference type="PROSITE" id="PS50157"/>
    </source>
</evidence>
<dbReference type="FunFam" id="3.30.160.60:FF:000151">
    <property type="entry name" value="Zinc finger and SCAN domain-containing 21"/>
    <property type="match status" value="1"/>
</dbReference>
<dbReference type="GO" id="GO:1990904">
    <property type="term" value="C:ribonucleoprotein complex"/>
    <property type="evidence" value="ECO:0007669"/>
    <property type="project" value="UniProtKB-KW"/>
</dbReference>
<evidence type="ECO:0000256" key="4">
    <source>
        <dbReference type="ARBA" id="ARBA00022723"/>
    </source>
</evidence>
<dbReference type="EMBL" id="KB365141">
    <property type="protein sequence ID" value="ELV11478.1"/>
    <property type="molecule type" value="Genomic_DNA"/>
</dbReference>
<evidence type="ECO:0000256" key="12">
    <source>
        <dbReference type="PROSITE-ProRule" id="PRU00042"/>
    </source>
</evidence>
<evidence type="ECO:0000256" key="13">
    <source>
        <dbReference type="SAM" id="MobiDB-lite"/>
    </source>
</evidence>
<dbReference type="GO" id="GO:0001228">
    <property type="term" value="F:DNA-binding transcription activator activity, RNA polymerase II-specific"/>
    <property type="evidence" value="ECO:0007669"/>
    <property type="project" value="TreeGrafter"/>
</dbReference>
<protein>
    <submittedName>
        <fullName evidence="16">Zinc finger protein interacting with ribonucleoprotein K</fullName>
    </submittedName>
</protein>
<proteinExistence type="inferred from homology"/>
<feature type="domain" description="C2H2-type" evidence="14">
    <location>
        <begin position="300"/>
        <end position="327"/>
    </location>
</feature>
<evidence type="ECO:0000256" key="11">
    <source>
        <dbReference type="ARBA" id="ARBA00023242"/>
    </source>
</evidence>
<dbReference type="SUPFAM" id="SSF57667">
    <property type="entry name" value="beta-beta-alpha zinc fingers"/>
    <property type="match status" value="4"/>
</dbReference>
<dbReference type="GO" id="GO:0005634">
    <property type="term" value="C:nucleus"/>
    <property type="evidence" value="ECO:0007669"/>
    <property type="project" value="UniProtKB-SubCell"/>
</dbReference>
<dbReference type="InterPro" id="IPR001909">
    <property type="entry name" value="KRAB"/>
</dbReference>
<keyword evidence="10" id="KW-0804">Transcription</keyword>
<keyword evidence="5" id="KW-0677">Repeat</keyword>
<dbReference type="Gene3D" id="3.30.160.60">
    <property type="entry name" value="Classic Zinc Finger"/>
    <property type="match status" value="7"/>
</dbReference>
<keyword evidence="17" id="KW-1185">Reference proteome</keyword>
<feature type="region of interest" description="Disordered" evidence="13">
    <location>
        <begin position="50"/>
        <end position="75"/>
    </location>
</feature>
<evidence type="ECO:0000259" key="15">
    <source>
        <dbReference type="PROSITE" id="PS50805"/>
    </source>
</evidence>
<feature type="domain" description="C2H2-type" evidence="14">
    <location>
        <begin position="272"/>
        <end position="299"/>
    </location>
</feature>
<feature type="non-terminal residue" evidence="16">
    <location>
        <position position="1"/>
    </location>
</feature>
<feature type="domain" description="C2H2-type" evidence="14">
    <location>
        <begin position="216"/>
        <end position="243"/>
    </location>
</feature>
<reference evidence="17" key="1">
    <citation type="submission" date="2012-07" db="EMBL/GenBank/DDBJ databases">
        <title>Genome of the Chinese tree shrew, a rising model animal genetically related to primates.</title>
        <authorList>
            <person name="Zhang G."/>
            <person name="Fan Y."/>
            <person name="Yao Y."/>
            <person name="Huang Z."/>
        </authorList>
    </citation>
    <scope>NUCLEOTIDE SEQUENCE [LARGE SCALE GENOMIC DNA]</scope>
</reference>
<dbReference type="PANTHER" id="PTHR24393:SF100">
    <property type="entry name" value="ZINC FINGER PROTEIN-RELATED"/>
    <property type="match status" value="1"/>
</dbReference>
<dbReference type="FunFam" id="3.30.160.60:FF:000200">
    <property type="entry name" value="zinc finger protein 510 isoform X2"/>
    <property type="match status" value="1"/>
</dbReference>
<evidence type="ECO:0000313" key="16">
    <source>
        <dbReference type="EMBL" id="ELV11478.1"/>
    </source>
</evidence>
<dbReference type="SMART" id="SM00355">
    <property type="entry name" value="ZnF_C2H2"/>
    <property type="match status" value="7"/>
</dbReference>
<accession>L8Y4X2</accession>
<feature type="domain" description="C2H2-type" evidence="14">
    <location>
        <begin position="328"/>
        <end position="355"/>
    </location>
</feature>
<dbReference type="PROSITE" id="PS50805">
    <property type="entry name" value="KRAB"/>
    <property type="match status" value="1"/>
</dbReference>
<keyword evidence="8" id="KW-0805">Transcription regulation</keyword>
<gene>
    <name evidence="16" type="ORF">TREES_T100015422</name>
</gene>
<evidence type="ECO:0000256" key="5">
    <source>
        <dbReference type="ARBA" id="ARBA00022737"/>
    </source>
</evidence>
<feature type="domain" description="C2H2-type" evidence="14">
    <location>
        <begin position="356"/>
        <end position="383"/>
    </location>
</feature>
<evidence type="ECO:0000256" key="6">
    <source>
        <dbReference type="ARBA" id="ARBA00022771"/>
    </source>
</evidence>
<evidence type="ECO:0000256" key="3">
    <source>
        <dbReference type="ARBA" id="ARBA00006991"/>
    </source>
</evidence>
<dbReference type="FunCoup" id="L8Y4X2">
    <property type="interactions" value="74"/>
</dbReference>
<feature type="domain" description="C2H2-type" evidence="14">
    <location>
        <begin position="384"/>
        <end position="411"/>
    </location>
</feature>
<dbReference type="Pfam" id="PF01352">
    <property type="entry name" value="KRAB"/>
    <property type="match status" value="1"/>
</dbReference>
<dbReference type="Pfam" id="PF00096">
    <property type="entry name" value="zf-C2H2"/>
    <property type="match status" value="7"/>
</dbReference>
<evidence type="ECO:0000256" key="8">
    <source>
        <dbReference type="ARBA" id="ARBA00023015"/>
    </source>
</evidence>
<comment type="similarity">
    <text evidence="3">Belongs to the krueppel C2H2-type zinc-finger protein family.</text>
</comment>
<dbReference type="PROSITE" id="PS00028">
    <property type="entry name" value="ZINC_FINGER_C2H2_1"/>
    <property type="match status" value="7"/>
</dbReference>
<keyword evidence="4" id="KW-0479">Metal-binding</keyword>
<dbReference type="Proteomes" id="UP000011518">
    <property type="component" value="Unassembled WGS sequence"/>
</dbReference>
<dbReference type="PANTHER" id="PTHR24393">
    <property type="entry name" value="ZINC FINGER PROTEIN"/>
    <property type="match status" value="1"/>
</dbReference>
<comment type="subcellular location">
    <subcellularLocation>
        <location evidence="2">Nucleus</location>
    </subcellularLocation>
</comment>
<name>L8Y4X2_TUPCH</name>
<evidence type="ECO:0000256" key="10">
    <source>
        <dbReference type="ARBA" id="ARBA00023163"/>
    </source>
</evidence>
<reference evidence="17" key="2">
    <citation type="journal article" date="2013" name="Nat. Commun.">
        <title>Genome of the Chinese tree shrew.</title>
        <authorList>
            <person name="Fan Y."/>
            <person name="Huang Z.Y."/>
            <person name="Cao C.C."/>
            <person name="Chen C.S."/>
            <person name="Chen Y.X."/>
            <person name="Fan D.D."/>
            <person name="He J."/>
            <person name="Hou H.L."/>
            <person name="Hu L."/>
            <person name="Hu X.T."/>
            <person name="Jiang X.T."/>
            <person name="Lai R."/>
            <person name="Lang Y.S."/>
            <person name="Liang B."/>
            <person name="Liao S.G."/>
            <person name="Mu D."/>
            <person name="Ma Y.Y."/>
            <person name="Niu Y.Y."/>
            <person name="Sun X.Q."/>
            <person name="Xia J.Q."/>
            <person name="Xiao J."/>
            <person name="Xiong Z.Q."/>
            <person name="Xu L."/>
            <person name="Yang L."/>
            <person name="Zhang Y."/>
            <person name="Zhao W."/>
            <person name="Zhao X.D."/>
            <person name="Zheng Y.T."/>
            <person name="Zhou J.M."/>
            <person name="Zhu Y.B."/>
            <person name="Zhang G.J."/>
            <person name="Wang J."/>
            <person name="Yao Y.G."/>
        </authorList>
    </citation>
    <scope>NUCLEOTIDE SEQUENCE [LARGE SCALE GENOMIC DNA]</scope>
</reference>
<keyword evidence="16" id="KW-0687">Ribonucleoprotein</keyword>
<dbReference type="SMART" id="SM00349">
    <property type="entry name" value="KRAB"/>
    <property type="match status" value="1"/>
</dbReference>
<dbReference type="FunFam" id="3.30.160.60:FF:004135">
    <property type="match status" value="1"/>
</dbReference>
<dbReference type="InterPro" id="IPR036236">
    <property type="entry name" value="Znf_C2H2_sf"/>
</dbReference>
<keyword evidence="9" id="KW-0238">DNA-binding</keyword>
<evidence type="ECO:0000256" key="2">
    <source>
        <dbReference type="ARBA" id="ARBA00004123"/>
    </source>
</evidence>
<evidence type="ECO:0000256" key="1">
    <source>
        <dbReference type="ARBA" id="ARBA00003767"/>
    </source>
</evidence>
<dbReference type="Gene3D" id="6.10.140.140">
    <property type="match status" value="1"/>
</dbReference>
<feature type="domain" description="C2H2-type" evidence="14">
    <location>
        <begin position="244"/>
        <end position="271"/>
    </location>
</feature>
<dbReference type="InterPro" id="IPR036051">
    <property type="entry name" value="KRAB_dom_sf"/>
</dbReference>
<dbReference type="GO" id="GO:0000978">
    <property type="term" value="F:RNA polymerase II cis-regulatory region sequence-specific DNA binding"/>
    <property type="evidence" value="ECO:0007669"/>
    <property type="project" value="TreeGrafter"/>
</dbReference>
<sequence length="431" mass="49517">VTFEDVAIYFSQEEWGLLNEAQICLYLDVMLGNFALITSLGYEHGAEDTEATSTQSITVEEGLQGRTSKADSSNQKTHPFDMCVPTLKNILHLAELPEQTPYLFGARTNVHQCQKHYTVKKPLKRDLDSASFVTSYRFCMSEKSFTREEIWKDFPATLCLLQPQAIPRGGKPNKISECGEAFHGGKSHYKLGKYRKATSHSTLVHSQRDYTGKGFYECRKCQKVFHDKNSFVQHQRTHTRERLYQCGQCGKSFIQRAHLIIHHRVHTGERPYMCGECGKSFSTKCILVEHQVVHTGERPYECEECGKAFRYKSNIIRHQRTHTEERPYQCGQCGKVFREKYSLVEHQRTHTGERPYQCGQCGKSFKQRAHLIVHERVHTGEKLYKCGECGKSFSRCSNLIDHCRIHTGGRPYECGDIGNPLVESLVLFNTR</sequence>